<evidence type="ECO:0000313" key="2">
    <source>
        <dbReference type="Proteomes" id="UP001152795"/>
    </source>
</evidence>
<organism evidence="1 2">
    <name type="scientific">Paramuricea clavata</name>
    <name type="common">Red gorgonian</name>
    <name type="synonym">Violescent sea-whip</name>
    <dbReference type="NCBI Taxonomy" id="317549"/>
    <lineage>
        <taxon>Eukaryota</taxon>
        <taxon>Metazoa</taxon>
        <taxon>Cnidaria</taxon>
        <taxon>Anthozoa</taxon>
        <taxon>Octocorallia</taxon>
        <taxon>Malacalcyonacea</taxon>
        <taxon>Plexauridae</taxon>
        <taxon>Paramuricea</taxon>
    </lineage>
</organism>
<evidence type="ECO:0000313" key="1">
    <source>
        <dbReference type="EMBL" id="CAB4027011.1"/>
    </source>
</evidence>
<dbReference type="AlphaFoldDB" id="A0A7D9LB78"/>
<protein>
    <submittedName>
        <fullName evidence="1">Uncharacterized protein</fullName>
    </submittedName>
</protein>
<name>A0A7D9LB78_PARCT</name>
<sequence length="107" mass="12204">MKEVMAQVICSVGVILQLRDDFTGHQEDELFNEAVHFTEELIIDVQPRDQTNYALLLHSTMKHIQHEENSTSDDQFNGNGNKVSMIEVISGNCCRTERTHRSVDSIN</sequence>
<reference evidence="1" key="1">
    <citation type="submission" date="2020-04" db="EMBL/GenBank/DDBJ databases">
        <authorList>
            <person name="Alioto T."/>
            <person name="Alioto T."/>
            <person name="Gomez Garrido J."/>
        </authorList>
    </citation>
    <scope>NUCLEOTIDE SEQUENCE</scope>
    <source>
        <strain evidence="1">A484AB</strain>
    </source>
</reference>
<keyword evidence="2" id="KW-1185">Reference proteome</keyword>
<dbReference type="EMBL" id="CACRXK020014544">
    <property type="protein sequence ID" value="CAB4027011.1"/>
    <property type="molecule type" value="Genomic_DNA"/>
</dbReference>
<comment type="caution">
    <text evidence="1">The sequence shown here is derived from an EMBL/GenBank/DDBJ whole genome shotgun (WGS) entry which is preliminary data.</text>
</comment>
<proteinExistence type="predicted"/>
<accession>A0A7D9LB78</accession>
<gene>
    <name evidence="1" type="ORF">PACLA_8A056900</name>
</gene>
<dbReference type="Proteomes" id="UP001152795">
    <property type="component" value="Unassembled WGS sequence"/>
</dbReference>